<dbReference type="GO" id="GO:0022857">
    <property type="term" value="F:transmembrane transporter activity"/>
    <property type="evidence" value="ECO:0007669"/>
    <property type="project" value="InterPro"/>
</dbReference>
<organism evidence="8 9">
    <name type="scientific">Plebeiibacterium sediminum</name>
    <dbReference type="NCBI Taxonomy" id="2992112"/>
    <lineage>
        <taxon>Bacteria</taxon>
        <taxon>Pseudomonadati</taxon>
        <taxon>Bacteroidota</taxon>
        <taxon>Bacteroidia</taxon>
        <taxon>Marinilabiliales</taxon>
        <taxon>Marinilabiliaceae</taxon>
        <taxon>Plebeiibacterium</taxon>
    </lineage>
</organism>
<evidence type="ECO:0000256" key="1">
    <source>
        <dbReference type="ARBA" id="ARBA00004162"/>
    </source>
</evidence>
<dbReference type="AlphaFoldDB" id="A0AAE3M9T4"/>
<dbReference type="PANTHER" id="PTHR30558:SF3">
    <property type="entry name" value="BIOPOLYMER TRANSPORT PROTEIN EXBD-RELATED"/>
    <property type="match status" value="1"/>
</dbReference>
<keyword evidence="5" id="KW-1133">Transmembrane helix</keyword>
<evidence type="ECO:0000256" key="2">
    <source>
        <dbReference type="ARBA" id="ARBA00005811"/>
    </source>
</evidence>
<name>A0AAE3M9T4_9BACT</name>
<dbReference type="GO" id="GO:0015031">
    <property type="term" value="P:protein transport"/>
    <property type="evidence" value="ECO:0007669"/>
    <property type="project" value="UniProtKB-KW"/>
</dbReference>
<dbReference type="PANTHER" id="PTHR30558">
    <property type="entry name" value="EXBD MEMBRANE COMPONENT OF PMF-DRIVEN MACROMOLECULE IMPORT SYSTEM"/>
    <property type="match status" value="1"/>
</dbReference>
<keyword evidence="9" id="KW-1185">Reference proteome</keyword>
<comment type="similarity">
    <text evidence="2 7">Belongs to the ExbD/TolR family.</text>
</comment>
<evidence type="ECO:0000256" key="7">
    <source>
        <dbReference type="RuleBase" id="RU003879"/>
    </source>
</evidence>
<keyword evidence="7" id="KW-0813">Transport</keyword>
<keyword evidence="4 7" id="KW-0812">Transmembrane</keyword>
<protein>
    <submittedName>
        <fullName evidence="8">Biopolymer transporter ExbD</fullName>
    </submittedName>
</protein>
<accession>A0AAE3M9T4</accession>
<evidence type="ECO:0000256" key="4">
    <source>
        <dbReference type="ARBA" id="ARBA00022692"/>
    </source>
</evidence>
<evidence type="ECO:0000313" key="9">
    <source>
        <dbReference type="Proteomes" id="UP001209229"/>
    </source>
</evidence>
<evidence type="ECO:0000256" key="6">
    <source>
        <dbReference type="ARBA" id="ARBA00023136"/>
    </source>
</evidence>
<evidence type="ECO:0000256" key="3">
    <source>
        <dbReference type="ARBA" id="ARBA00022475"/>
    </source>
</evidence>
<dbReference type="EMBL" id="JAPDPJ010000111">
    <property type="protein sequence ID" value="MCW3789444.1"/>
    <property type="molecule type" value="Genomic_DNA"/>
</dbReference>
<comment type="subcellular location">
    <subcellularLocation>
        <location evidence="1">Cell membrane</location>
        <topology evidence="1">Single-pass membrane protein</topology>
    </subcellularLocation>
    <subcellularLocation>
        <location evidence="7">Cell membrane</location>
        <topology evidence="7">Single-pass type II membrane protein</topology>
    </subcellularLocation>
</comment>
<gene>
    <name evidence="8" type="ORF">OM075_23480</name>
</gene>
<reference evidence="8" key="1">
    <citation type="submission" date="2022-10" db="EMBL/GenBank/DDBJ databases">
        <authorList>
            <person name="Yu W.X."/>
        </authorList>
    </citation>
    <scope>NUCLEOTIDE SEQUENCE</scope>
    <source>
        <strain evidence="8">AAT</strain>
    </source>
</reference>
<comment type="caution">
    <text evidence="8">The sequence shown here is derived from an EMBL/GenBank/DDBJ whole genome shotgun (WGS) entry which is preliminary data.</text>
</comment>
<keyword evidence="6" id="KW-0472">Membrane</keyword>
<evidence type="ECO:0000313" key="8">
    <source>
        <dbReference type="EMBL" id="MCW3789444.1"/>
    </source>
</evidence>
<keyword evidence="7" id="KW-0653">Protein transport</keyword>
<dbReference type="InterPro" id="IPR003400">
    <property type="entry name" value="ExbD"/>
</dbReference>
<keyword evidence="3" id="KW-1003">Cell membrane</keyword>
<evidence type="ECO:0000256" key="5">
    <source>
        <dbReference type="ARBA" id="ARBA00022989"/>
    </source>
</evidence>
<dbReference type="RefSeq" id="WP_301192995.1">
    <property type="nucleotide sequence ID" value="NZ_JAPDPJ010000111.1"/>
</dbReference>
<dbReference type="Proteomes" id="UP001209229">
    <property type="component" value="Unassembled WGS sequence"/>
</dbReference>
<sequence length="190" mass="21652">MAKRETPEVNAGSMADIAFLLLIFFLVTTTMDTDSGLARLLPPPVPEDVPPPPPIKDRNVFTVLLNSNNQLLVKGKPMKVEELKDAAKEFILNENNDEKLPEFKDVEVDYFGLVPVTKGVISLQNDNGTQYQAYLMVQNELQRAYNEVRNELARRKWSKDYDDLDDDQQKAIRQIYPQKISEAEPKNISN</sequence>
<proteinExistence type="inferred from homology"/>
<dbReference type="GO" id="GO:0005886">
    <property type="term" value="C:plasma membrane"/>
    <property type="evidence" value="ECO:0007669"/>
    <property type="project" value="UniProtKB-SubCell"/>
</dbReference>
<dbReference type="Pfam" id="PF02472">
    <property type="entry name" value="ExbD"/>
    <property type="match status" value="1"/>
</dbReference>